<dbReference type="GO" id="GO:0005737">
    <property type="term" value="C:cytoplasm"/>
    <property type="evidence" value="ECO:0007669"/>
    <property type="project" value="TreeGrafter"/>
</dbReference>
<evidence type="ECO:0000259" key="2">
    <source>
        <dbReference type="Pfam" id="PF13632"/>
    </source>
</evidence>
<reference evidence="3" key="2">
    <citation type="journal article" date="2021" name="Genome Biol. Evol.">
        <title>Developing a high-quality reference genome for a parasitic bivalve with doubly uniparental inheritance (Bivalvia: Unionida).</title>
        <authorList>
            <person name="Smith C.H."/>
        </authorList>
    </citation>
    <scope>NUCLEOTIDE SEQUENCE</scope>
    <source>
        <strain evidence="3">CHS0354</strain>
        <tissue evidence="3">Mantle</tissue>
    </source>
</reference>
<dbReference type="GO" id="GO:0019187">
    <property type="term" value="F:beta-1,4-mannosyltransferase activity"/>
    <property type="evidence" value="ECO:0007669"/>
    <property type="project" value="InterPro"/>
</dbReference>
<evidence type="ECO:0000313" key="3">
    <source>
        <dbReference type="EMBL" id="KAK3603475.1"/>
    </source>
</evidence>
<evidence type="ECO:0000256" key="1">
    <source>
        <dbReference type="SAM" id="Phobius"/>
    </source>
</evidence>
<accession>A0AAE0T576</accession>
<feature type="transmembrane region" description="Helical" evidence="1">
    <location>
        <begin position="381"/>
        <end position="399"/>
    </location>
</feature>
<keyword evidence="1" id="KW-1133">Transmembrane helix</keyword>
<dbReference type="InterPro" id="IPR027389">
    <property type="entry name" value="B_mannosylTrfase_Bre-3/Egh"/>
</dbReference>
<dbReference type="Pfam" id="PF13632">
    <property type="entry name" value="Glyco_trans_2_3"/>
    <property type="match status" value="1"/>
</dbReference>
<feature type="transmembrane region" description="Helical" evidence="1">
    <location>
        <begin position="442"/>
        <end position="467"/>
    </location>
</feature>
<dbReference type="InterPro" id="IPR001173">
    <property type="entry name" value="Glyco_trans_2-like"/>
</dbReference>
<dbReference type="EMBL" id="JAEAOA010001808">
    <property type="protein sequence ID" value="KAK3603475.1"/>
    <property type="molecule type" value="Genomic_DNA"/>
</dbReference>
<gene>
    <name evidence="3" type="ORF">CHS0354_030316</name>
</gene>
<feature type="transmembrane region" description="Helical" evidence="1">
    <location>
        <begin position="41"/>
        <end position="59"/>
    </location>
</feature>
<evidence type="ECO:0000313" key="4">
    <source>
        <dbReference type="Proteomes" id="UP001195483"/>
    </source>
</evidence>
<keyword evidence="1" id="KW-0812">Transmembrane</keyword>
<dbReference type="SUPFAM" id="SSF53448">
    <property type="entry name" value="Nucleotide-diphospho-sugar transferases"/>
    <property type="match status" value="1"/>
</dbReference>
<dbReference type="InterPro" id="IPR029044">
    <property type="entry name" value="Nucleotide-diphossugar_trans"/>
</dbReference>
<name>A0AAE0T576_9BIVA</name>
<reference evidence="3" key="1">
    <citation type="journal article" date="2021" name="Genome Biol. Evol.">
        <title>A High-Quality Reference Genome for a Parasitic Bivalve with Doubly Uniparental Inheritance (Bivalvia: Unionida).</title>
        <authorList>
            <person name="Smith C.H."/>
        </authorList>
    </citation>
    <scope>NUCLEOTIDE SEQUENCE</scope>
    <source>
        <strain evidence="3">CHS0354</strain>
    </source>
</reference>
<organism evidence="3 4">
    <name type="scientific">Potamilus streckersoni</name>
    <dbReference type="NCBI Taxonomy" id="2493646"/>
    <lineage>
        <taxon>Eukaryota</taxon>
        <taxon>Metazoa</taxon>
        <taxon>Spiralia</taxon>
        <taxon>Lophotrochozoa</taxon>
        <taxon>Mollusca</taxon>
        <taxon>Bivalvia</taxon>
        <taxon>Autobranchia</taxon>
        <taxon>Heteroconchia</taxon>
        <taxon>Palaeoheterodonta</taxon>
        <taxon>Unionida</taxon>
        <taxon>Unionoidea</taxon>
        <taxon>Unionidae</taxon>
        <taxon>Ambleminae</taxon>
        <taxon>Lampsilini</taxon>
        <taxon>Potamilus</taxon>
    </lineage>
</organism>
<feature type="transmembrane region" description="Helical" evidence="1">
    <location>
        <begin position="405"/>
        <end position="430"/>
    </location>
</feature>
<dbReference type="Proteomes" id="UP001195483">
    <property type="component" value="Unassembled WGS sequence"/>
</dbReference>
<dbReference type="PANTHER" id="PTHR16779">
    <property type="entry name" value="BETA-1,4-MANNOSYLTRANSFERASE EGH"/>
    <property type="match status" value="1"/>
</dbReference>
<dbReference type="PANTHER" id="PTHR16779:SF1">
    <property type="entry name" value="BETA-1,4-MANNOSYLTRANSFERASE EGH"/>
    <property type="match status" value="1"/>
</dbReference>
<keyword evidence="4" id="KW-1185">Reference proteome</keyword>
<proteinExistence type="predicted"/>
<dbReference type="Gene3D" id="3.90.550.10">
    <property type="entry name" value="Spore Coat Polysaccharide Biosynthesis Protein SpsA, Chain A"/>
    <property type="match status" value="1"/>
</dbReference>
<keyword evidence="1" id="KW-0472">Membrane</keyword>
<sequence length="494" mass="55217">MHSGGSNVSILRAAGPSVLQRLRVVAEHTAIQYVLSIFQHVLSITLLIICIVFVNWVFGTTGDQSHLTPVEWYGYTASVLLYILRSIPYLSVPFAVTNILGLVTMNLWPLGPKLQVPKTKIPFLCFRVVTRGLFPDLVKSNVQRNIEVCYKVGLENFKFEVVTDNSLNLPKSALIRELVVPATYVTRNNSLFKARALHYCLESDVNILSDDDWIVHLDEETVLTEGSLIGLANFAGQELGLVGQGVITYANEEVVNWWTTLADSVRVSVDLGMMRFCFKKLNCPAFGFKGSYIIVKESVEKKIGFDFGPRGSIAEDVFFALTAWKLGYKFNFVEGEMWEKSPFSLGDYIKQRKRWFVGHMYTLLSSEIPLKCKICMIPTDLGWLLLFGNILNFPTSFALPIPMPLILNVTAGSMGGLVLFLFIFGSIKSISIRKYGLFRKLLLILWTVICIPLAACLDAAASLYGVFTRNSGGFHIVKKEVNPSSYLKTNDSIV</sequence>
<protein>
    <recommendedName>
        <fullName evidence="2">Glycosyltransferase 2-like domain-containing protein</fullName>
    </recommendedName>
</protein>
<feature type="domain" description="Glycosyltransferase 2-like" evidence="2">
    <location>
        <begin position="213"/>
        <end position="455"/>
    </location>
</feature>
<reference evidence="3" key="3">
    <citation type="submission" date="2023-05" db="EMBL/GenBank/DDBJ databases">
        <authorList>
            <person name="Smith C.H."/>
        </authorList>
    </citation>
    <scope>NUCLEOTIDE SEQUENCE</scope>
    <source>
        <strain evidence="3">CHS0354</strain>
        <tissue evidence="3">Mantle</tissue>
    </source>
</reference>
<feature type="transmembrane region" description="Helical" evidence="1">
    <location>
        <begin position="79"/>
        <end position="103"/>
    </location>
</feature>
<comment type="caution">
    <text evidence="3">The sequence shown here is derived from an EMBL/GenBank/DDBJ whole genome shotgun (WGS) entry which is preliminary data.</text>
</comment>
<dbReference type="AlphaFoldDB" id="A0AAE0T576"/>